<dbReference type="SUPFAM" id="SSF52129">
    <property type="entry name" value="Caspase-like"/>
    <property type="match status" value="1"/>
</dbReference>
<proteinExistence type="predicted"/>
<dbReference type="Proteomes" id="UP001195483">
    <property type="component" value="Unassembled WGS sequence"/>
</dbReference>
<name>A0AAE0RYY1_9BIVA</name>
<dbReference type="InterPro" id="IPR029031">
    <property type="entry name" value="Gingipain_N_sf"/>
</dbReference>
<sequence length="1911" mass="214110">MNEAVSKETLLLPLLLPIIEKIVSSNELHARWLNSLSLMENTGAKKIVAFEDDDLATEMVLKHAAEEARHAYFLKKQISKLFAVPSCLTYEPRFLLAPNQSRRYLHRLDVAVCQFLKKIMETNTHSLRYLAYLLVTYLIEVRADLLYGIYQRVLDEKKSMVNVKSIIAEEEGHLDEMERALNETGYSVEPSIVQMDRQITDSVTTDSAQIIREDSQSEELEEINYFIKNKVSINTASKSDLQKLPLLTGSDVEKILALRKTKARLTELDVRVLLGDRHAGEVLAMLSFEELIYEEPKWLVAVKKGELWKQVEFEYLSRFHTDFTSNANESGAPFGLYNRMQLRISENLFISALIEKDPGEELFWDFYSLSLEISNIYNLKKLVIGDFNLRFGQGLIIKTGSFSLKNVEFLPVGVMLKRELLSYTSATERNFFRGVACEAAFERFKIIGFYSNVGQDAMTLDDGTFTGVSVTGSHVTSTEIVRRNNLIEQSYGGRMVYEPFIGTAFFNVAVSVLRTEYSLLFQFQNSFDAPLLTSHHLTNVGTDFLMMLGASRFYGEFAMLVETISFAGIIGFVSEVTDDFSIEAVFRHSQGSYFSPKGSSLVSQSQVGKGEFGILASFAVKLFSFVSVKSLIDISWQPTGSKTSLSQAIGSNFQLKAEADFNKQITLRIYLQRKGSETNQTYTTQTFGEYDIISGENYWRSRAELEFQPVSDISLKTRVEIKVAQNNASVHSFGWLFYQQVDLFILKRKIKILTRGMVFNTNSSESGIYTYELRVPLVSFSPVRNGTGRLYKIEIATEGVYKLQKSFFDALGESAVNPKEIRLFYNGGEEINTTTYSDPLSDPKECAIWVFGGEDGSFDDGDYVLFYAKTNRGVILDPISNKLRSYVNEQSRTTYAILSLGSGIAGKRMASVQLQNPTSTATVFESLSFEERESEHFSITGKRFFDSQLIEAERVYQLPIPAVDVSQPVTYSFRSIVQAPTGMNLSLIERDPNDAMNSKLIISTTGISPEITQYLVGSEKELVTSSVLNFVKEGSTNDTVQIIIKVSGTGAIYPDKLEVRYQKRFAAIDEFLNFNSIVKNPSQVMSFEHQGFKGSQINTLDITYLHEQIIVPTGHLDASSGHEYVSFSERYAFKSPKSWKRINNQNLKGIAKISPQYVIIYPTAYEQAAEKLLAYRTNQSIWGEHALKGVKVEIGSIYNEFACGGTDYTAIRNFIHYLYTNAPSPPEYVVLFGKGSWDFRSIIFESNENDIPTYESSESVNYLANSTMTDDFFTYMEPNNSEPKLAIGRLLVSNATEAQTAVQKIIDYENNADYGDWRNKVLMLADDGPNGIEGNRSNAKNQFTDDTEKAIDSLKKFSTAFLTTKLYLGFYSPLFVSRNVLRPTATDVLIEEWNKGIVALGFIGHGNSTSWTAEKVFDLANVFPKLKNKSRLPLVVTATCDFARFDNPFEECGAEALFKKQDGGAVALISTVRSVFISNASIITPKIFSRIFSRQSFQSPQSTLGIPIGKIVQNLKKHLKQTNTATADIDKFILIGDPAMRLFSAGAGISIDSINGMNTENTTLTMSALTETKVSGTIQNENRDVLTDFNGNVDISIFDAPTQQTIDNDGDGSADTETYPVTQSLIYRGTHKVEKGRFASKFVVPKTITNDPNKENGLISTFAWKAEGAFNSQLKIVQGGFNQFRIASKGTPTNIDAVPPAIEMYLDDESFVSGGITSSQPILFANVFDESGINLTRAAGHAISLFIDEKNESPIILNDYYQITNDYKVGSIQYALPQMTRGNHRVKLRLADTFGNQAEKVLNFTVGNTSQLTIARVVNIPNPFEEKTIFVFDCNISGLIEVEIRIYTVRGTLVKIINELTTASRQLQVPWDGRDGDGGLLSNGVYFYKLIVRSQMDNTSIEQIEKLVIFR</sequence>
<reference evidence="3" key="3">
    <citation type="submission" date="2023-05" db="EMBL/GenBank/DDBJ databases">
        <authorList>
            <person name="Smith C.H."/>
        </authorList>
    </citation>
    <scope>NUCLEOTIDE SEQUENCE</scope>
    <source>
        <strain evidence="3">CHS0354</strain>
        <tissue evidence="3">Mantle</tissue>
    </source>
</reference>
<dbReference type="Gene3D" id="3.40.50.10390">
    <property type="entry name" value="Gingipain r, domain 1"/>
    <property type="match status" value="1"/>
</dbReference>
<gene>
    <name evidence="3" type="ORF">CHS0354_023831</name>
</gene>
<keyword evidence="4" id="KW-1185">Reference proteome</keyword>
<evidence type="ECO:0000259" key="2">
    <source>
        <dbReference type="Pfam" id="PF01364"/>
    </source>
</evidence>
<evidence type="ECO:0000256" key="1">
    <source>
        <dbReference type="ARBA" id="ARBA00022729"/>
    </source>
</evidence>
<keyword evidence="1" id="KW-0732">Signal</keyword>
<dbReference type="InterPro" id="IPR029030">
    <property type="entry name" value="Caspase-like_dom_sf"/>
</dbReference>
<evidence type="ECO:0000313" key="3">
    <source>
        <dbReference type="EMBL" id="KAK3582292.1"/>
    </source>
</evidence>
<reference evidence="3" key="2">
    <citation type="journal article" date="2021" name="Genome Biol. Evol.">
        <title>Developing a high-quality reference genome for a parasitic bivalve with doubly uniparental inheritance (Bivalvia: Unionida).</title>
        <authorList>
            <person name="Smith C.H."/>
        </authorList>
    </citation>
    <scope>NUCLEOTIDE SEQUENCE</scope>
    <source>
        <strain evidence="3">CHS0354</strain>
        <tissue evidence="3">Mantle</tissue>
    </source>
</reference>
<comment type="caution">
    <text evidence="3">The sequence shown here is derived from an EMBL/GenBank/DDBJ whole genome shotgun (WGS) entry which is preliminary data.</text>
</comment>
<evidence type="ECO:0000313" key="4">
    <source>
        <dbReference type="Proteomes" id="UP001195483"/>
    </source>
</evidence>
<reference evidence="3" key="1">
    <citation type="journal article" date="2021" name="Genome Biol. Evol.">
        <title>A High-Quality Reference Genome for a Parasitic Bivalve with Doubly Uniparental Inheritance (Bivalvia: Unionida).</title>
        <authorList>
            <person name="Smith C.H."/>
        </authorList>
    </citation>
    <scope>NUCLEOTIDE SEQUENCE</scope>
    <source>
        <strain evidence="3">CHS0354</strain>
    </source>
</reference>
<dbReference type="InterPro" id="IPR001769">
    <property type="entry name" value="Gingipain"/>
</dbReference>
<dbReference type="EMBL" id="JAEAOA010001427">
    <property type="protein sequence ID" value="KAK3582292.1"/>
    <property type="molecule type" value="Genomic_DNA"/>
</dbReference>
<dbReference type="Gene3D" id="3.40.50.1460">
    <property type="match status" value="1"/>
</dbReference>
<organism evidence="3 4">
    <name type="scientific">Potamilus streckersoni</name>
    <dbReference type="NCBI Taxonomy" id="2493646"/>
    <lineage>
        <taxon>Eukaryota</taxon>
        <taxon>Metazoa</taxon>
        <taxon>Spiralia</taxon>
        <taxon>Lophotrochozoa</taxon>
        <taxon>Mollusca</taxon>
        <taxon>Bivalvia</taxon>
        <taxon>Autobranchia</taxon>
        <taxon>Heteroconchia</taxon>
        <taxon>Palaeoheterodonta</taxon>
        <taxon>Unionida</taxon>
        <taxon>Unionoidea</taxon>
        <taxon>Unionidae</taxon>
        <taxon>Ambleminae</taxon>
        <taxon>Lampsilini</taxon>
        <taxon>Potamilus</taxon>
    </lineage>
</organism>
<dbReference type="CDD" id="cd02258">
    <property type="entry name" value="Peptidase_C25_N"/>
    <property type="match status" value="1"/>
</dbReference>
<accession>A0AAE0RYY1</accession>
<dbReference type="GO" id="GO:0006508">
    <property type="term" value="P:proteolysis"/>
    <property type="evidence" value="ECO:0007669"/>
    <property type="project" value="InterPro"/>
</dbReference>
<dbReference type="NCBIfam" id="NF033707">
    <property type="entry name" value="T9SS_sortase"/>
    <property type="match status" value="1"/>
</dbReference>
<protein>
    <recommendedName>
        <fullName evidence="2">Gingipain domain-containing protein</fullName>
    </recommendedName>
</protein>
<feature type="domain" description="Gingipain" evidence="2">
    <location>
        <begin position="1157"/>
        <end position="1542"/>
    </location>
</feature>
<dbReference type="Gene3D" id="2.60.40.4070">
    <property type="match status" value="1"/>
</dbReference>
<dbReference type="GO" id="GO:0008234">
    <property type="term" value="F:cysteine-type peptidase activity"/>
    <property type="evidence" value="ECO:0007669"/>
    <property type="project" value="InterPro"/>
</dbReference>
<dbReference type="Pfam" id="PF01364">
    <property type="entry name" value="Peptidase_C25"/>
    <property type="match status" value="1"/>
</dbReference>